<evidence type="ECO:0000313" key="1">
    <source>
        <dbReference type="EMBL" id="MCI00731.1"/>
    </source>
</evidence>
<proteinExistence type="predicted"/>
<comment type="caution">
    <text evidence="1">The sequence shown here is derived from an EMBL/GenBank/DDBJ whole genome shotgun (WGS) entry which is preliminary data.</text>
</comment>
<organism evidence="1 2">
    <name type="scientific">Trifolium medium</name>
    <dbReference type="NCBI Taxonomy" id="97028"/>
    <lineage>
        <taxon>Eukaryota</taxon>
        <taxon>Viridiplantae</taxon>
        <taxon>Streptophyta</taxon>
        <taxon>Embryophyta</taxon>
        <taxon>Tracheophyta</taxon>
        <taxon>Spermatophyta</taxon>
        <taxon>Magnoliopsida</taxon>
        <taxon>eudicotyledons</taxon>
        <taxon>Gunneridae</taxon>
        <taxon>Pentapetalae</taxon>
        <taxon>rosids</taxon>
        <taxon>fabids</taxon>
        <taxon>Fabales</taxon>
        <taxon>Fabaceae</taxon>
        <taxon>Papilionoideae</taxon>
        <taxon>50 kb inversion clade</taxon>
        <taxon>NPAAA clade</taxon>
        <taxon>Hologalegina</taxon>
        <taxon>IRL clade</taxon>
        <taxon>Trifolieae</taxon>
        <taxon>Trifolium</taxon>
    </lineage>
</organism>
<accession>A0A392NLM3</accession>
<evidence type="ECO:0000313" key="2">
    <source>
        <dbReference type="Proteomes" id="UP000265520"/>
    </source>
</evidence>
<reference evidence="1 2" key="1">
    <citation type="journal article" date="2018" name="Front. Plant Sci.">
        <title>Red Clover (Trifolium pratense) and Zigzag Clover (T. medium) - A Picture of Genomic Similarities and Differences.</title>
        <authorList>
            <person name="Dluhosova J."/>
            <person name="Istvanek J."/>
            <person name="Nedelnik J."/>
            <person name="Repkova J."/>
        </authorList>
    </citation>
    <scope>NUCLEOTIDE SEQUENCE [LARGE SCALE GENOMIC DNA]</scope>
    <source>
        <strain evidence="2">cv. 10/8</strain>
        <tissue evidence="1">Leaf</tissue>
    </source>
</reference>
<sequence length="86" mass="9409">MASSHTSAHDVASPTRHHAMTITCSLDEDVAFTRAYPSPMYRGTAQPGYEQQLLSHDHRAYPGSRVYWACSARPTRTTFGPALGAT</sequence>
<keyword evidence="2" id="KW-1185">Reference proteome</keyword>
<dbReference type="EMBL" id="LXQA010044103">
    <property type="protein sequence ID" value="MCI00731.1"/>
    <property type="molecule type" value="Genomic_DNA"/>
</dbReference>
<dbReference type="AlphaFoldDB" id="A0A392NLM3"/>
<feature type="non-terminal residue" evidence="1">
    <location>
        <position position="86"/>
    </location>
</feature>
<name>A0A392NLM3_9FABA</name>
<dbReference type="Proteomes" id="UP000265520">
    <property type="component" value="Unassembled WGS sequence"/>
</dbReference>
<protein>
    <submittedName>
        <fullName evidence="1">Uncharacterized protein</fullName>
    </submittedName>
</protein>